<organism evidence="17 18">
    <name type="scientific">Paralcaligenes ureilyticus</name>
    <dbReference type="NCBI Taxonomy" id="627131"/>
    <lineage>
        <taxon>Bacteria</taxon>
        <taxon>Pseudomonadati</taxon>
        <taxon>Pseudomonadota</taxon>
        <taxon>Betaproteobacteria</taxon>
        <taxon>Burkholderiales</taxon>
        <taxon>Alcaligenaceae</taxon>
        <taxon>Paralcaligenes</taxon>
    </lineage>
</organism>
<keyword evidence="8 14" id="KW-0479">Metal-binding</keyword>
<dbReference type="InterPro" id="IPR036390">
    <property type="entry name" value="WH_DNA-bd_sf"/>
</dbReference>
<feature type="binding site" evidence="14">
    <location>
        <position position="92"/>
    </location>
    <ligand>
        <name>Zn(2+)</name>
        <dbReference type="ChEBI" id="CHEBI:29105"/>
    </ligand>
</feature>
<dbReference type="GO" id="GO:0001216">
    <property type="term" value="F:DNA-binding transcription activator activity"/>
    <property type="evidence" value="ECO:0007669"/>
    <property type="project" value="UniProtKB-ARBA"/>
</dbReference>
<dbReference type="EMBL" id="SMAJ01000014">
    <property type="protein sequence ID" value="TCT03738.1"/>
    <property type="molecule type" value="Genomic_DNA"/>
</dbReference>
<gene>
    <name evidence="16" type="primary">fur</name>
    <name evidence="17" type="ORF">EDC26_11446</name>
</gene>
<comment type="function">
    <text evidence="1">Acts as a global negative controlling element, employing Fe(2+) as a cofactor to bind the operator of the repressed genes.</text>
</comment>
<evidence type="ECO:0000256" key="7">
    <source>
        <dbReference type="ARBA" id="ARBA00022491"/>
    </source>
</evidence>
<evidence type="ECO:0000256" key="8">
    <source>
        <dbReference type="ARBA" id="ARBA00022723"/>
    </source>
</evidence>
<dbReference type="Gene3D" id="3.30.1490.190">
    <property type="match status" value="1"/>
</dbReference>
<sequence length="145" mass="16547">MNDQSELKNMGLKATFPRLKILDIFRKADQRHQSAEDVYRALIGEDVEIGLATVYRVLTQFEQAGILIRSQFDGGKAVFELNDGDHHDHMICTNCGKVAEFTDAEIEKRQQKIAKENNFLLESHTMMLYGICSDCSPKQAHHHLK</sequence>
<feature type="binding site" evidence="14">
    <location>
        <position position="135"/>
    </location>
    <ligand>
        <name>Zn(2+)</name>
        <dbReference type="ChEBI" id="CHEBI:29105"/>
    </ligand>
</feature>
<evidence type="ECO:0000256" key="1">
    <source>
        <dbReference type="ARBA" id="ARBA00002997"/>
    </source>
</evidence>
<keyword evidence="13 16" id="KW-0804">Transcription</keyword>
<evidence type="ECO:0000256" key="2">
    <source>
        <dbReference type="ARBA" id="ARBA00004496"/>
    </source>
</evidence>
<feature type="binding site" evidence="15">
    <location>
        <position position="124"/>
    </location>
    <ligand>
        <name>Fe cation</name>
        <dbReference type="ChEBI" id="CHEBI:24875"/>
    </ligand>
</feature>
<dbReference type="GO" id="GO:0005829">
    <property type="term" value="C:cytosol"/>
    <property type="evidence" value="ECO:0007669"/>
    <property type="project" value="TreeGrafter"/>
</dbReference>
<dbReference type="GO" id="GO:1900705">
    <property type="term" value="P:negative regulation of siderophore biosynthetic process"/>
    <property type="evidence" value="ECO:0007669"/>
    <property type="project" value="TreeGrafter"/>
</dbReference>
<keyword evidence="9 14" id="KW-0862">Zinc</keyword>
<dbReference type="OrthoDB" id="8659436at2"/>
<feature type="binding site" evidence="15">
    <location>
        <position position="86"/>
    </location>
    <ligand>
        <name>Fe cation</name>
        <dbReference type="ChEBI" id="CHEBI:24875"/>
    </ligand>
</feature>
<accession>A0A4V2UXJ4</accession>
<comment type="similarity">
    <text evidence="3 16">Belongs to the Fur family.</text>
</comment>
<comment type="subunit">
    <text evidence="4 16">Homodimer.</text>
</comment>
<dbReference type="FunFam" id="1.10.10.10:FF:000007">
    <property type="entry name" value="Ferric uptake regulation protein"/>
    <property type="match status" value="1"/>
</dbReference>
<dbReference type="GO" id="GO:0032993">
    <property type="term" value="C:protein-DNA complex"/>
    <property type="evidence" value="ECO:0007669"/>
    <property type="project" value="UniProtKB-ARBA"/>
</dbReference>
<evidence type="ECO:0000256" key="9">
    <source>
        <dbReference type="ARBA" id="ARBA00022833"/>
    </source>
</evidence>
<dbReference type="SUPFAM" id="SSF46785">
    <property type="entry name" value="Winged helix' DNA-binding domain"/>
    <property type="match status" value="1"/>
</dbReference>
<evidence type="ECO:0000256" key="15">
    <source>
        <dbReference type="PIRSR" id="PIRSR602481-2"/>
    </source>
</evidence>
<dbReference type="CDD" id="cd07153">
    <property type="entry name" value="Fur_like"/>
    <property type="match status" value="1"/>
</dbReference>
<evidence type="ECO:0000256" key="4">
    <source>
        <dbReference type="ARBA" id="ARBA00011738"/>
    </source>
</evidence>
<comment type="cofactor">
    <cofactor evidence="15">
        <name>Mn(2+)</name>
        <dbReference type="ChEBI" id="CHEBI:29035"/>
    </cofactor>
    <cofactor evidence="15">
        <name>Fe(2+)</name>
        <dbReference type="ChEBI" id="CHEBI:29033"/>
    </cofactor>
    <text evidence="15">Binds 1 Mn(2+) or Fe(2+) ion per subunit.</text>
</comment>
<keyword evidence="12 16" id="KW-0238">DNA-binding</keyword>
<evidence type="ECO:0000256" key="5">
    <source>
        <dbReference type="ARBA" id="ARBA00020910"/>
    </source>
</evidence>
<proteinExistence type="inferred from homology"/>
<protein>
    <recommendedName>
        <fullName evidence="5 16">Ferric uptake regulation protein</fullName>
    </recommendedName>
</protein>
<feature type="binding site" evidence="15">
    <location>
        <position position="107"/>
    </location>
    <ligand>
        <name>Fe cation</name>
        <dbReference type="ChEBI" id="CHEBI:24875"/>
    </ligand>
</feature>
<evidence type="ECO:0000256" key="16">
    <source>
        <dbReference type="RuleBase" id="RU364037"/>
    </source>
</evidence>
<keyword evidence="11 16" id="KW-0805">Transcription regulation</keyword>
<dbReference type="FunFam" id="3.30.1490.190:FF:000001">
    <property type="entry name" value="Ferric uptake regulation protein"/>
    <property type="match status" value="1"/>
</dbReference>
<feature type="binding site" evidence="14">
    <location>
        <position position="95"/>
    </location>
    <ligand>
        <name>Zn(2+)</name>
        <dbReference type="ChEBI" id="CHEBI:29105"/>
    </ligand>
</feature>
<keyword evidence="18" id="KW-1185">Reference proteome</keyword>
<feature type="binding site" evidence="15">
    <location>
        <position position="88"/>
    </location>
    <ligand>
        <name>Fe cation</name>
        <dbReference type="ChEBI" id="CHEBI:24875"/>
    </ligand>
</feature>
<evidence type="ECO:0000256" key="6">
    <source>
        <dbReference type="ARBA" id="ARBA00022490"/>
    </source>
</evidence>
<evidence type="ECO:0000313" key="17">
    <source>
        <dbReference type="EMBL" id="TCT03738.1"/>
    </source>
</evidence>
<dbReference type="InterPro" id="IPR043135">
    <property type="entry name" value="Fur_C"/>
</dbReference>
<dbReference type="InterPro" id="IPR002481">
    <property type="entry name" value="FUR"/>
</dbReference>
<dbReference type="Proteomes" id="UP000295525">
    <property type="component" value="Unassembled WGS sequence"/>
</dbReference>
<evidence type="ECO:0000256" key="14">
    <source>
        <dbReference type="PIRSR" id="PIRSR602481-1"/>
    </source>
</evidence>
<evidence type="ECO:0000256" key="3">
    <source>
        <dbReference type="ARBA" id="ARBA00007957"/>
    </source>
</evidence>
<name>A0A4V2UXJ4_9BURK</name>
<keyword evidence="10 15" id="KW-0408">Iron</keyword>
<dbReference type="GO" id="GO:0045892">
    <property type="term" value="P:negative regulation of DNA-templated transcription"/>
    <property type="evidence" value="ECO:0007669"/>
    <property type="project" value="TreeGrafter"/>
</dbReference>
<dbReference type="InterPro" id="IPR036388">
    <property type="entry name" value="WH-like_DNA-bd_sf"/>
</dbReference>
<comment type="cofactor">
    <cofactor evidence="14">
        <name>Zn(2+)</name>
        <dbReference type="ChEBI" id="CHEBI:29105"/>
    </cofactor>
    <text evidence="14">Binds 1 zinc ion per subunit.</text>
</comment>
<evidence type="ECO:0000313" key="18">
    <source>
        <dbReference type="Proteomes" id="UP000295525"/>
    </source>
</evidence>
<dbReference type="AlphaFoldDB" id="A0A4V2UXJ4"/>
<evidence type="ECO:0000256" key="10">
    <source>
        <dbReference type="ARBA" id="ARBA00023004"/>
    </source>
</evidence>
<dbReference type="Gene3D" id="1.10.10.10">
    <property type="entry name" value="Winged helix-like DNA-binding domain superfamily/Winged helix DNA-binding domain"/>
    <property type="match status" value="1"/>
</dbReference>
<dbReference type="NCBIfam" id="NF006999">
    <property type="entry name" value="PRK09462.1"/>
    <property type="match status" value="1"/>
</dbReference>
<feature type="binding site" evidence="14">
    <location>
        <position position="132"/>
    </location>
    <ligand>
        <name>Zn(2+)</name>
        <dbReference type="ChEBI" id="CHEBI:29105"/>
    </ligand>
</feature>
<keyword evidence="6 16" id="KW-0963">Cytoplasm</keyword>
<dbReference type="Pfam" id="PF01475">
    <property type="entry name" value="FUR"/>
    <property type="match status" value="1"/>
</dbReference>
<evidence type="ECO:0000256" key="13">
    <source>
        <dbReference type="ARBA" id="ARBA00023163"/>
    </source>
</evidence>
<evidence type="ECO:0000256" key="11">
    <source>
        <dbReference type="ARBA" id="ARBA00023015"/>
    </source>
</evidence>
<comment type="subcellular location">
    <subcellularLocation>
        <location evidence="2 16">Cytoplasm</location>
    </subcellularLocation>
</comment>
<reference evidence="17 18" key="1">
    <citation type="submission" date="2019-03" db="EMBL/GenBank/DDBJ databases">
        <title>Genomic Encyclopedia of Type Strains, Phase IV (KMG-IV): sequencing the most valuable type-strain genomes for metagenomic binning, comparative biology and taxonomic classification.</title>
        <authorList>
            <person name="Goeker M."/>
        </authorList>
    </citation>
    <scope>NUCLEOTIDE SEQUENCE [LARGE SCALE GENOMIC DNA]</scope>
    <source>
        <strain evidence="17 18">DSM 24591</strain>
    </source>
</reference>
<dbReference type="RefSeq" id="WP_132584256.1">
    <property type="nucleotide sequence ID" value="NZ_SMAJ01000014.1"/>
</dbReference>
<dbReference type="GO" id="GO:0000976">
    <property type="term" value="F:transcription cis-regulatory region binding"/>
    <property type="evidence" value="ECO:0007669"/>
    <property type="project" value="UniProtKB-ARBA"/>
</dbReference>
<keyword evidence="7 16" id="KW-0678">Repressor</keyword>
<dbReference type="GO" id="GO:0008270">
    <property type="term" value="F:zinc ion binding"/>
    <property type="evidence" value="ECO:0007669"/>
    <property type="project" value="TreeGrafter"/>
</dbReference>
<comment type="caution">
    <text evidence="17">The sequence shown here is derived from an EMBL/GenBank/DDBJ whole genome shotgun (WGS) entry which is preliminary data.</text>
</comment>
<evidence type="ECO:0000256" key="12">
    <source>
        <dbReference type="ARBA" id="ARBA00023125"/>
    </source>
</evidence>
<dbReference type="PANTHER" id="PTHR33202:SF2">
    <property type="entry name" value="FERRIC UPTAKE REGULATION PROTEIN"/>
    <property type="match status" value="1"/>
</dbReference>
<dbReference type="PANTHER" id="PTHR33202">
    <property type="entry name" value="ZINC UPTAKE REGULATION PROTEIN"/>
    <property type="match status" value="1"/>
</dbReference>